<dbReference type="RefSeq" id="WP_065659723.1">
    <property type="nucleotide sequence ID" value="NZ_CP123839.1"/>
</dbReference>
<feature type="domain" description="Flagellin N-terminal" evidence="4">
    <location>
        <begin position="4"/>
        <end position="135"/>
    </location>
</feature>
<dbReference type="Gene3D" id="1.20.1330.10">
    <property type="entry name" value="f41 fragment of flagellin, N-terminal domain"/>
    <property type="match status" value="2"/>
</dbReference>
<dbReference type="SUPFAM" id="SSF64518">
    <property type="entry name" value="Phase 1 flagellin"/>
    <property type="match status" value="1"/>
</dbReference>
<dbReference type="InterPro" id="IPR001492">
    <property type="entry name" value="Flagellin"/>
</dbReference>
<comment type="caution">
    <text evidence="6">The sequence shown here is derived from an EMBL/GenBank/DDBJ whole genome shotgun (WGS) entry which is preliminary data.</text>
</comment>
<feature type="domain" description="Flagellin C-terminal" evidence="5">
    <location>
        <begin position="503"/>
        <end position="586"/>
    </location>
</feature>
<dbReference type="InterPro" id="IPR001029">
    <property type="entry name" value="Flagellin_N"/>
</dbReference>
<evidence type="ECO:0000256" key="1">
    <source>
        <dbReference type="ARBA" id="ARBA00005709"/>
    </source>
</evidence>
<dbReference type="Pfam" id="PF00669">
    <property type="entry name" value="Flagellin_N"/>
    <property type="match status" value="1"/>
</dbReference>
<dbReference type="GO" id="GO:0009288">
    <property type="term" value="C:bacterial-type flagellum"/>
    <property type="evidence" value="ECO:0007669"/>
    <property type="project" value="UniProtKB-SubCell"/>
</dbReference>
<keyword evidence="3" id="KW-0964">Secreted</keyword>
<dbReference type="Proteomes" id="UP000702952">
    <property type="component" value="Unassembled WGS sequence"/>
</dbReference>
<accession>A0AA44F397</accession>
<evidence type="ECO:0000313" key="7">
    <source>
        <dbReference type="Proteomes" id="UP000702952"/>
    </source>
</evidence>
<dbReference type="PANTHER" id="PTHR42792">
    <property type="entry name" value="FLAGELLIN"/>
    <property type="match status" value="1"/>
</dbReference>
<dbReference type="EMBL" id="JAAMAY010000014">
    <property type="protein sequence ID" value="NTC28094.1"/>
    <property type="molecule type" value="Genomic_DNA"/>
</dbReference>
<evidence type="ECO:0000259" key="4">
    <source>
        <dbReference type="Pfam" id="PF00669"/>
    </source>
</evidence>
<name>A0AA44F397_AGRTU</name>
<sequence>MTSILTNSAAISALQTLRSISSGMEDAQRAVSTGLRIASASENAAYWSISTTMRSDNMAISAVADALGLGAAKIDIAYAGISAVSDILSEFKAKLVAAKEEGLDKAKIQKELDQLKDQVVSIATSASFNGVNWLNTDVADINDSDLNKVSLTSSFTRSKTGVSVGKTDFHLSEIALFNESGGGLLQADTRKMKTLGGIRLHDTYMDSLGDIHMFPTNTRPGYRAVQDFNFTGPLTFNPGDTISFDITVDADNPLNVDPPHDVGKSTHIIIDRATVDTVLPGANGVISNYTQYAAVLSHVLPPAVGALATTYVDDYGQPILNRIGIQTRENSGLFGSSVEISNLDYSSVGSGGGLTDFLQYGTRGSEILLNFSPFEVYTDGNNRDGVRIDFQFSVNRQPATGHTFDRTFVNDLFAKTNGKIETVDEMVTLLQSMISVDWPDLIIEPASSTTISVRSDKAVDRLTGGRTAIGFTGITVSIEPLAEQNFLDIDIVANPDLLNYYLGYIEVVSADVINAGAALGALKSRLDMQQNFADALMDSIDKGIGRLVDADMNDASTRLRALQTQQQLGIQSLQIANSEPERIVALFRS</sequence>
<organism evidence="6 7">
    <name type="scientific">Agrobacterium tumefaciens</name>
    <dbReference type="NCBI Taxonomy" id="358"/>
    <lineage>
        <taxon>Bacteria</taxon>
        <taxon>Pseudomonadati</taxon>
        <taxon>Pseudomonadota</taxon>
        <taxon>Alphaproteobacteria</taxon>
        <taxon>Hyphomicrobiales</taxon>
        <taxon>Rhizobiaceae</taxon>
        <taxon>Rhizobium/Agrobacterium group</taxon>
        <taxon>Agrobacterium</taxon>
        <taxon>Agrobacterium tumefaciens complex</taxon>
    </lineage>
</organism>
<comment type="similarity">
    <text evidence="1 3">Belongs to the bacterial flagellin family.</text>
</comment>
<proteinExistence type="inferred from homology"/>
<dbReference type="AlphaFoldDB" id="A0AA44F397"/>
<dbReference type="InterPro" id="IPR046358">
    <property type="entry name" value="Flagellin_C"/>
</dbReference>
<gene>
    <name evidence="6" type="ORF">G6M46_07990</name>
</gene>
<evidence type="ECO:0000256" key="3">
    <source>
        <dbReference type="RuleBase" id="RU362073"/>
    </source>
</evidence>
<keyword evidence="6" id="KW-0969">Cilium</keyword>
<keyword evidence="6" id="KW-0282">Flagellum</keyword>
<comment type="subcellular location">
    <subcellularLocation>
        <location evidence="3">Secreted</location>
    </subcellularLocation>
    <subcellularLocation>
        <location evidence="3">Bacterial flagellum</location>
    </subcellularLocation>
</comment>
<keyword evidence="2 3" id="KW-0975">Bacterial flagellum</keyword>
<dbReference type="PRINTS" id="PR00207">
    <property type="entry name" value="FLAGELLIN"/>
</dbReference>
<dbReference type="Pfam" id="PF00700">
    <property type="entry name" value="Flagellin_C"/>
    <property type="match status" value="1"/>
</dbReference>
<dbReference type="PANTHER" id="PTHR42792:SF2">
    <property type="entry name" value="FLAGELLIN"/>
    <property type="match status" value="1"/>
</dbReference>
<evidence type="ECO:0000313" key="6">
    <source>
        <dbReference type="EMBL" id="NTC28094.1"/>
    </source>
</evidence>
<dbReference type="GO" id="GO:0005576">
    <property type="term" value="C:extracellular region"/>
    <property type="evidence" value="ECO:0007669"/>
    <property type="project" value="UniProtKB-SubCell"/>
</dbReference>
<evidence type="ECO:0000259" key="5">
    <source>
        <dbReference type="Pfam" id="PF00700"/>
    </source>
</evidence>
<comment type="function">
    <text evidence="3">Flagellin is the subunit protein which polymerizes to form the filaments of bacterial flagella.</text>
</comment>
<dbReference type="GO" id="GO:0005198">
    <property type="term" value="F:structural molecule activity"/>
    <property type="evidence" value="ECO:0007669"/>
    <property type="project" value="UniProtKB-UniRule"/>
</dbReference>
<evidence type="ECO:0000256" key="2">
    <source>
        <dbReference type="ARBA" id="ARBA00023143"/>
    </source>
</evidence>
<protein>
    <recommendedName>
        <fullName evidence="3">Flagellin</fullName>
    </recommendedName>
</protein>
<keyword evidence="6" id="KW-0966">Cell projection</keyword>
<reference evidence="6" key="1">
    <citation type="journal article" date="2020" name="Science">
        <title>Unexpected conservation and global transmission of agrobacterial virulence plasmids.</title>
        <authorList>
            <person name="Weisberg A.J."/>
            <person name="Davis E.W. 2nd"/>
            <person name="Tabima J."/>
            <person name="Belcher M.S."/>
            <person name="Miller M."/>
            <person name="Kuo C.H."/>
            <person name="Loper J.E."/>
            <person name="Grunwald N.J."/>
            <person name="Putnam M.L."/>
            <person name="Chang J.H."/>
        </authorList>
    </citation>
    <scope>NUCLEOTIDE SEQUENCE</scope>
    <source>
        <strain evidence="6">17-1853-1a</strain>
    </source>
</reference>